<evidence type="ECO:0000313" key="4">
    <source>
        <dbReference type="Proteomes" id="UP000321328"/>
    </source>
</evidence>
<comment type="caution">
    <text evidence="3">The sequence shown here is derived from an EMBL/GenBank/DDBJ whole genome shotgun (WGS) entry which is preliminary data.</text>
</comment>
<dbReference type="SFLD" id="SFLDS00003">
    <property type="entry name" value="Haloacid_Dehalogenase"/>
    <property type="match status" value="1"/>
</dbReference>
<dbReference type="Pfam" id="PF00702">
    <property type="entry name" value="Hydrolase"/>
    <property type="match status" value="1"/>
</dbReference>
<dbReference type="NCBIfam" id="TIGR01493">
    <property type="entry name" value="HAD-SF-IA-v2"/>
    <property type="match status" value="1"/>
</dbReference>
<dbReference type="Proteomes" id="UP000321328">
    <property type="component" value="Unassembled WGS sequence"/>
</dbReference>
<gene>
    <name evidence="3" type="ORF">PA7_43140</name>
</gene>
<dbReference type="NCBIfam" id="TIGR01428">
    <property type="entry name" value="HAD_type_II"/>
    <property type="match status" value="1"/>
</dbReference>
<dbReference type="InterPro" id="IPR023198">
    <property type="entry name" value="PGP-like_dom2"/>
</dbReference>
<name>A0A511D771_9PSEU</name>
<keyword evidence="4" id="KW-1185">Reference proteome</keyword>
<comment type="similarity">
    <text evidence="1">Belongs to the HAD-like hydrolase superfamily. S-2-haloalkanoic acid dehalogenase family.</text>
</comment>
<dbReference type="STRING" id="1123024.GCA_000423625_01795"/>
<evidence type="ECO:0000256" key="1">
    <source>
        <dbReference type="ARBA" id="ARBA00008106"/>
    </source>
</evidence>
<dbReference type="Gene3D" id="1.10.150.240">
    <property type="entry name" value="Putative phosphatase, domain 2"/>
    <property type="match status" value="1"/>
</dbReference>
<keyword evidence="2" id="KW-0378">Hydrolase</keyword>
<dbReference type="PANTHER" id="PTHR43316">
    <property type="entry name" value="HYDROLASE, HALOACID DELAHOGENASE-RELATED"/>
    <property type="match status" value="1"/>
</dbReference>
<dbReference type="InterPro" id="IPR051540">
    <property type="entry name" value="S-2-haloacid_dehalogenase"/>
</dbReference>
<sequence length="236" mass="24979">MSPPRAPEAATIAAMNRPTVVVFDVNETLSDLAPLADRFTDVGAPAQLAPLWFTSVLREGLGLAACGDIQTFATIGREVGRVLLAGVALDRDVDAAVDHLLAGFLALPVYPDVTEGVRALRAAGYRLVTLSNGAADVAERLLGRAGLRGEFEHLLSVEDAGVWKPARAPYAYAARVCGTEPADMVMVAVHPWDLHGAARAGLRTAWINRTGAPYPGHVQPPTHTVRVLPELVNLLG</sequence>
<dbReference type="InterPro" id="IPR006439">
    <property type="entry name" value="HAD-SF_hydro_IA"/>
</dbReference>
<protein>
    <submittedName>
        <fullName evidence="3">Dehalogenase</fullName>
    </submittedName>
</protein>
<dbReference type="GO" id="GO:0019120">
    <property type="term" value="F:hydrolase activity, acting on acid halide bonds, in C-halide compounds"/>
    <property type="evidence" value="ECO:0007669"/>
    <property type="project" value="InterPro"/>
</dbReference>
<dbReference type="SUPFAM" id="SSF56784">
    <property type="entry name" value="HAD-like"/>
    <property type="match status" value="1"/>
</dbReference>
<dbReference type="AlphaFoldDB" id="A0A511D771"/>
<evidence type="ECO:0000256" key="2">
    <source>
        <dbReference type="ARBA" id="ARBA00022801"/>
    </source>
</evidence>
<accession>A0A511D771</accession>
<dbReference type="InterPro" id="IPR023214">
    <property type="entry name" value="HAD_sf"/>
</dbReference>
<dbReference type="PANTHER" id="PTHR43316:SF3">
    <property type="entry name" value="HALOACID DEHALOGENASE, TYPE II (AFU_ORTHOLOGUE AFUA_2G07750)-RELATED"/>
    <property type="match status" value="1"/>
</dbReference>
<organism evidence="3 4">
    <name type="scientific">Pseudonocardia asaccharolytica DSM 44247 = NBRC 16224</name>
    <dbReference type="NCBI Taxonomy" id="1123024"/>
    <lineage>
        <taxon>Bacteria</taxon>
        <taxon>Bacillati</taxon>
        <taxon>Actinomycetota</taxon>
        <taxon>Actinomycetes</taxon>
        <taxon>Pseudonocardiales</taxon>
        <taxon>Pseudonocardiaceae</taxon>
        <taxon>Pseudonocardia</taxon>
    </lineage>
</organism>
<dbReference type="InterPro" id="IPR036412">
    <property type="entry name" value="HAD-like_sf"/>
</dbReference>
<dbReference type="InterPro" id="IPR006328">
    <property type="entry name" value="2-HAD"/>
</dbReference>
<dbReference type="SFLD" id="SFLDG01129">
    <property type="entry name" value="C1.5:_HAD__Beta-PGM__Phosphata"/>
    <property type="match status" value="1"/>
</dbReference>
<proteinExistence type="inferred from homology"/>
<evidence type="ECO:0000313" key="3">
    <source>
        <dbReference type="EMBL" id="GEL20477.1"/>
    </source>
</evidence>
<dbReference type="EMBL" id="BJVI01000073">
    <property type="protein sequence ID" value="GEL20477.1"/>
    <property type="molecule type" value="Genomic_DNA"/>
</dbReference>
<dbReference type="PRINTS" id="PR00413">
    <property type="entry name" value="HADHALOGNASE"/>
</dbReference>
<dbReference type="Gene3D" id="3.40.50.1000">
    <property type="entry name" value="HAD superfamily/HAD-like"/>
    <property type="match status" value="1"/>
</dbReference>
<reference evidence="3 4" key="1">
    <citation type="submission" date="2019-07" db="EMBL/GenBank/DDBJ databases">
        <title>Whole genome shotgun sequence of Pseudonocardia asaccharolytica NBRC 16224.</title>
        <authorList>
            <person name="Hosoyama A."/>
            <person name="Uohara A."/>
            <person name="Ohji S."/>
            <person name="Ichikawa N."/>
        </authorList>
    </citation>
    <scope>NUCLEOTIDE SEQUENCE [LARGE SCALE GENOMIC DNA]</scope>
    <source>
        <strain evidence="3 4">NBRC 16224</strain>
    </source>
</reference>